<evidence type="ECO:0000256" key="4">
    <source>
        <dbReference type="ARBA" id="ARBA00022840"/>
    </source>
</evidence>
<dbReference type="KEGG" id="nmo:Nmlp_3070"/>
<keyword evidence="8" id="KW-1185">Reference proteome</keyword>
<dbReference type="InterPro" id="IPR042099">
    <property type="entry name" value="ANL_N_sf"/>
</dbReference>
<dbReference type="RefSeq" id="WP_015409963.1">
    <property type="nucleotide sequence ID" value="NC_020388.1"/>
</dbReference>
<keyword evidence="3" id="KW-0547">Nucleotide-binding</keyword>
<dbReference type="Gene3D" id="3.30.300.30">
    <property type="match status" value="1"/>
</dbReference>
<name>M1XS91_NATM8</name>
<organism evidence="7 8">
    <name type="scientific">Natronomonas moolapensis (strain DSM 18674 / CECT 7526 / JCM 14361 / 8.8.11)</name>
    <dbReference type="NCBI Taxonomy" id="268739"/>
    <lineage>
        <taxon>Archaea</taxon>
        <taxon>Methanobacteriati</taxon>
        <taxon>Methanobacteriota</taxon>
        <taxon>Stenosarchaea group</taxon>
        <taxon>Halobacteria</taxon>
        <taxon>Halobacteriales</taxon>
        <taxon>Natronomonadaceae</taxon>
        <taxon>Natronomonas</taxon>
    </lineage>
</organism>
<gene>
    <name evidence="7" type="primary">menE</name>
    <name evidence="7" type="synonym">acs6</name>
    <name evidence="7" type="ordered locus">Nmlp_3070</name>
</gene>
<evidence type="ECO:0000256" key="1">
    <source>
        <dbReference type="ARBA" id="ARBA00022428"/>
    </source>
</evidence>
<accession>M1XS91</accession>
<evidence type="ECO:0000313" key="8">
    <source>
        <dbReference type="Proteomes" id="UP000011867"/>
    </source>
</evidence>
<protein>
    <submittedName>
        <fullName evidence="7">O-succinylbenzoate--CoA ligase</fullName>
        <ecNumber evidence="7">6.2.1.26</ecNumber>
    </submittedName>
</protein>
<evidence type="ECO:0000256" key="2">
    <source>
        <dbReference type="ARBA" id="ARBA00022598"/>
    </source>
</evidence>
<evidence type="ECO:0000256" key="3">
    <source>
        <dbReference type="ARBA" id="ARBA00022741"/>
    </source>
</evidence>
<dbReference type="GO" id="GO:0009234">
    <property type="term" value="P:menaquinone biosynthetic process"/>
    <property type="evidence" value="ECO:0007669"/>
    <property type="project" value="UniProtKB-KW"/>
</dbReference>
<reference evidence="7 8" key="1">
    <citation type="journal article" date="2013" name="Genome Announc.">
        <title>Genome of the haloarchaeon Natronomonas moolapensis, a neutrophilic member of a previously haloalkaliphilic genus.</title>
        <authorList>
            <person name="Dyall-Smith M.L."/>
            <person name="Pfeiffer F."/>
            <person name="Oberwinkler T."/>
            <person name="Klee K."/>
            <person name="Rampp M."/>
            <person name="Palm P."/>
            <person name="Gross K."/>
            <person name="Schuster S.C."/>
            <person name="Oesterhelt D."/>
        </authorList>
    </citation>
    <scope>NUCLEOTIDE SEQUENCE [LARGE SCALE GENOMIC DNA]</scope>
    <source>
        <strain evidence="8">DSM 18674 / JCM 14361 / 8.8.11</strain>
    </source>
</reference>
<dbReference type="GO" id="GO:0005524">
    <property type="term" value="F:ATP binding"/>
    <property type="evidence" value="ECO:0007669"/>
    <property type="project" value="UniProtKB-KW"/>
</dbReference>
<keyword evidence="1" id="KW-0474">Menaquinone biosynthesis</keyword>
<dbReference type="eggNOG" id="arCOG00856">
    <property type="taxonomic scope" value="Archaea"/>
</dbReference>
<dbReference type="GeneID" id="14651685"/>
<dbReference type="HOGENOM" id="CLU_000022_59_0_2"/>
<keyword evidence="2 7" id="KW-0436">Ligase</keyword>
<dbReference type="NCBIfam" id="TIGR01923">
    <property type="entry name" value="menE"/>
    <property type="match status" value="1"/>
</dbReference>
<dbReference type="InterPro" id="IPR020845">
    <property type="entry name" value="AMP-binding_CS"/>
</dbReference>
<dbReference type="PROSITE" id="PS00455">
    <property type="entry name" value="AMP_BINDING"/>
    <property type="match status" value="1"/>
</dbReference>
<dbReference type="Gene3D" id="3.40.50.12780">
    <property type="entry name" value="N-terminal domain of ligase-like"/>
    <property type="match status" value="1"/>
</dbReference>
<dbReference type="Pfam" id="PF00501">
    <property type="entry name" value="AMP-binding"/>
    <property type="match status" value="1"/>
</dbReference>
<evidence type="ECO:0000259" key="6">
    <source>
        <dbReference type="Pfam" id="PF13193"/>
    </source>
</evidence>
<dbReference type="GO" id="GO:0008756">
    <property type="term" value="F:o-succinylbenzoate-CoA ligase activity"/>
    <property type="evidence" value="ECO:0007669"/>
    <property type="project" value="UniProtKB-EC"/>
</dbReference>
<dbReference type="AlphaFoldDB" id="M1XS91"/>
<dbReference type="InterPro" id="IPR050237">
    <property type="entry name" value="ATP-dep_AMP-bd_enzyme"/>
</dbReference>
<dbReference type="EC" id="6.2.1.26" evidence="7"/>
<proteinExistence type="predicted"/>
<dbReference type="SUPFAM" id="SSF56801">
    <property type="entry name" value="Acetyl-CoA synthetase-like"/>
    <property type="match status" value="1"/>
</dbReference>
<feature type="domain" description="AMP-dependent synthetase/ligase" evidence="5">
    <location>
        <begin position="7"/>
        <end position="350"/>
    </location>
</feature>
<dbReference type="Proteomes" id="UP000011867">
    <property type="component" value="Chromosome"/>
</dbReference>
<dbReference type="PANTHER" id="PTHR43767">
    <property type="entry name" value="LONG-CHAIN-FATTY-ACID--COA LIGASE"/>
    <property type="match status" value="1"/>
</dbReference>
<dbReference type="InterPro" id="IPR000873">
    <property type="entry name" value="AMP-dep_synth/lig_dom"/>
</dbReference>
<feature type="domain" description="AMP-binding enzyme C-terminal" evidence="6">
    <location>
        <begin position="398"/>
        <end position="472"/>
    </location>
</feature>
<dbReference type="InterPro" id="IPR045851">
    <property type="entry name" value="AMP-bd_C_sf"/>
</dbReference>
<dbReference type="Pfam" id="PF13193">
    <property type="entry name" value="AMP-binding_C"/>
    <property type="match status" value="1"/>
</dbReference>
<sequence>MRDWLAVRADATPTATALRAFGPIETDQSYAELDDRVETLAGRLAGAGVGVDDAVAVCADTRPGYVAVVHAAQRLGAALVPINTRLTPTEIERQLGRVAPSVVVCERDTEAAVGAATDADVLSLDESGDAKPLSDVSPRQFDLPEWELDEPLAVLFTSGTTGDPKGVLLTLGNVLASATASAFRLGLRGNDCWHVPLAMYHMGGLAPVYRSVLYGTALSIQRGFDPETTREALAGASAVSLVPTMLERLLDSGPIPSLRFVLLGGAPCPPPLLRRAQRRDVPVAPTYGMTETASQIATARPEAARSNPNSVGHPLMFAEVSIVDEAGVPRETGETGEIVVSGPMVTPGYLDADTAERFISSGMRTGDRGYRDESGRVYVTGRADETILTGGENVDPTEVASVLRSHPGVGDCAVVGLPDDEWGERVAALVVPADDADPSTAALEAHCRDRLAGYKSPRTIGFVADLPRTASGTVDRSAVADRLADDGA</sequence>
<keyword evidence="4" id="KW-0067">ATP-binding</keyword>
<dbReference type="InterPro" id="IPR025110">
    <property type="entry name" value="AMP-bd_C"/>
</dbReference>
<evidence type="ECO:0000313" key="7">
    <source>
        <dbReference type="EMBL" id="CCQ37213.1"/>
    </source>
</evidence>
<dbReference type="STRING" id="268739.Nmlp_3070"/>
<dbReference type="OrthoDB" id="35688at2157"/>
<dbReference type="InterPro" id="IPR010192">
    <property type="entry name" value="MenE"/>
</dbReference>
<dbReference type="PANTHER" id="PTHR43767:SF1">
    <property type="entry name" value="NONRIBOSOMAL PEPTIDE SYNTHASE PES1 (EUROFUNG)-RELATED"/>
    <property type="match status" value="1"/>
</dbReference>
<dbReference type="EMBL" id="HF582854">
    <property type="protein sequence ID" value="CCQ37213.1"/>
    <property type="molecule type" value="Genomic_DNA"/>
</dbReference>
<evidence type="ECO:0000259" key="5">
    <source>
        <dbReference type="Pfam" id="PF00501"/>
    </source>
</evidence>